<comment type="catalytic activity">
    <reaction evidence="6">
        <text>(R)-pantoate + NADP(+) = 2-dehydropantoate + NADPH + H(+)</text>
        <dbReference type="Rhea" id="RHEA:16233"/>
        <dbReference type="ChEBI" id="CHEBI:11561"/>
        <dbReference type="ChEBI" id="CHEBI:15378"/>
        <dbReference type="ChEBI" id="CHEBI:15980"/>
        <dbReference type="ChEBI" id="CHEBI:57783"/>
        <dbReference type="ChEBI" id="CHEBI:58349"/>
        <dbReference type="EC" id="1.1.1.169"/>
    </reaction>
</comment>
<evidence type="ECO:0000256" key="2">
    <source>
        <dbReference type="ARBA" id="ARBA00013014"/>
    </source>
</evidence>
<comment type="caution">
    <text evidence="9">The sequence shown here is derived from an EMBL/GenBank/DDBJ whole genome shotgun (WGS) entry which is preliminary data.</text>
</comment>
<sequence>MRIAVIGGGAVGCLVAARLAAVAPETALVVRRPAAAAAIRRGGLSLTTPNGRVVRTPLTVTDDPVALGPRDAVLLCVKAHDLPGVLHHLSPLTGPDTVVVPILNGIPWWYPVDQPAPLSGRTLTSVDPGGVLSAAIDPDRVIGAVTHVAVERHGDDAIRHVKGERFVFGDPAGRSTPALSALVDVFGRAGFDAQATPVIRQAIWIKLWGNLCFNPISVLTGARMDALCHDPGTRQVAARMMTESRAVAERLGITLSASIDERIAMAAEIGAFKTSMLQDYEAGRRLELDAILGAVLELADRVGVEVPTLRTIHALTELRARSRAAS</sequence>
<dbReference type="AlphaFoldDB" id="A0A5M6IDP7"/>
<dbReference type="InterPro" id="IPR013328">
    <property type="entry name" value="6PGD_dom2"/>
</dbReference>
<evidence type="ECO:0000259" key="7">
    <source>
        <dbReference type="Pfam" id="PF02558"/>
    </source>
</evidence>
<evidence type="ECO:0000256" key="6">
    <source>
        <dbReference type="ARBA" id="ARBA00048793"/>
    </source>
</evidence>
<dbReference type="Gene3D" id="1.10.1040.10">
    <property type="entry name" value="N-(1-d-carboxylethyl)-l-norvaline Dehydrogenase, domain 2"/>
    <property type="match status" value="1"/>
</dbReference>
<dbReference type="NCBIfam" id="NF005089">
    <property type="entry name" value="PRK06522.1-4"/>
    <property type="match status" value="1"/>
</dbReference>
<keyword evidence="10" id="KW-1185">Reference proteome</keyword>
<feature type="domain" description="Ketopantoate reductase C-terminal" evidence="8">
    <location>
        <begin position="199"/>
        <end position="316"/>
    </location>
</feature>
<dbReference type="EC" id="1.1.1.169" evidence="2"/>
<keyword evidence="4" id="KW-0566">Pantothenate biosynthesis</keyword>
<dbReference type="InterPro" id="IPR013332">
    <property type="entry name" value="KPR_N"/>
</dbReference>
<evidence type="ECO:0000313" key="9">
    <source>
        <dbReference type="EMBL" id="KAA5606410.1"/>
    </source>
</evidence>
<dbReference type="InterPro" id="IPR051402">
    <property type="entry name" value="KPR-Related"/>
</dbReference>
<dbReference type="Proteomes" id="UP000324065">
    <property type="component" value="Unassembled WGS sequence"/>
</dbReference>
<dbReference type="InterPro" id="IPR013752">
    <property type="entry name" value="KPA_reductase"/>
</dbReference>
<organism evidence="9 10">
    <name type="scientific">Roseospira marina</name>
    <dbReference type="NCBI Taxonomy" id="140057"/>
    <lineage>
        <taxon>Bacteria</taxon>
        <taxon>Pseudomonadati</taxon>
        <taxon>Pseudomonadota</taxon>
        <taxon>Alphaproteobacteria</taxon>
        <taxon>Rhodospirillales</taxon>
        <taxon>Rhodospirillaceae</taxon>
        <taxon>Roseospira</taxon>
    </lineage>
</organism>
<protein>
    <recommendedName>
        <fullName evidence="3">2-dehydropantoate 2-reductase</fullName>
        <ecNumber evidence="2">1.1.1.169</ecNumber>
    </recommendedName>
    <alternativeName>
        <fullName evidence="5">Ketopantoate reductase</fullName>
    </alternativeName>
</protein>
<accession>A0A5M6IDP7</accession>
<dbReference type="EMBL" id="VWPJ01000004">
    <property type="protein sequence ID" value="KAA5606410.1"/>
    <property type="molecule type" value="Genomic_DNA"/>
</dbReference>
<dbReference type="FunFam" id="1.10.1040.10:FF:000017">
    <property type="entry name" value="2-dehydropantoate 2-reductase"/>
    <property type="match status" value="1"/>
</dbReference>
<dbReference type="OrthoDB" id="247668at2"/>
<reference evidence="9 10" key="1">
    <citation type="submission" date="2019-09" db="EMBL/GenBank/DDBJ databases">
        <title>Genome sequence of Roseospira marina, one of the more divergent members of the non-sulfur purple photosynthetic bacterial family, the Rhodospirillaceae.</title>
        <authorList>
            <person name="Meyer T."/>
            <person name="Kyndt J."/>
        </authorList>
    </citation>
    <scope>NUCLEOTIDE SEQUENCE [LARGE SCALE GENOMIC DNA]</scope>
    <source>
        <strain evidence="9 10">DSM 15113</strain>
    </source>
</reference>
<evidence type="ECO:0000313" key="10">
    <source>
        <dbReference type="Proteomes" id="UP000324065"/>
    </source>
</evidence>
<dbReference type="InterPro" id="IPR008927">
    <property type="entry name" value="6-PGluconate_DH-like_C_sf"/>
</dbReference>
<comment type="pathway">
    <text evidence="1">Cofactor biosynthesis; (R)-pantothenate biosynthesis; (R)-pantoate from 3-methyl-2-oxobutanoate: step 2/2.</text>
</comment>
<evidence type="ECO:0000256" key="5">
    <source>
        <dbReference type="ARBA" id="ARBA00032024"/>
    </source>
</evidence>
<dbReference type="GO" id="GO:0008677">
    <property type="term" value="F:2-dehydropantoate 2-reductase activity"/>
    <property type="evidence" value="ECO:0007669"/>
    <property type="project" value="UniProtKB-EC"/>
</dbReference>
<dbReference type="SUPFAM" id="SSF51735">
    <property type="entry name" value="NAD(P)-binding Rossmann-fold domains"/>
    <property type="match status" value="1"/>
</dbReference>
<dbReference type="RefSeq" id="WP_150061479.1">
    <property type="nucleotide sequence ID" value="NZ_JACHII010000006.1"/>
</dbReference>
<dbReference type="Gene3D" id="3.40.50.720">
    <property type="entry name" value="NAD(P)-binding Rossmann-like Domain"/>
    <property type="match status" value="1"/>
</dbReference>
<feature type="domain" description="Ketopantoate reductase N-terminal" evidence="7">
    <location>
        <begin position="3"/>
        <end position="171"/>
    </location>
</feature>
<dbReference type="UniPathway" id="UPA00028">
    <property type="reaction ID" value="UER00004"/>
</dbReference>
<evidence type="ECO:0000256" key="1">
    <source>
        <dbReference type="ARBA" id="ARBA00004994"/>
    </source>
</evidence>
<evidence type="ECO:0000256" key="4">
    <source>
        <dbReference type="ARBA" id="ARBA00022655"/>
    </source>
</evidence>
<dbReference type="Pfam" id="PF02558">
    <property type="entry name" value="ApbA"/>
    <property type="match status" value="1"/>
</dbReference>
<evidence type="ECO:0000256" key="3">
    <source>
        <dbReference type="ARBA" id="ARBA00019465"/>
    </source>
</evidence>
<dbReference type="PANTHER" id="PTHR21708:SF45">
    <property type="entry name" value="2-DEHYDROPANTOATE 2-REDUCTASE"/>
    <property type="match status" value="1"/>
</dbReference>
<gene>
    <name evidence="9" type="ORF">F1188_05950</name>
</gene>
<dbReference type="PANTHER" id="PTHR21708">
    <property type="entry name" value="PROBABLE 2-DEHYDROPANTOATE 2-REDUCTASE"/>
    <property type="match status" value="1"/>
</dbReference>
<dbReference type="GO" id="GO:0015940">
    <property type="term" value="P:pantothenate biosynthetic process"/>
    <property type="evidence" value="ECO:0007669"/>
    <property type="project" value="UniProtKB-UniPathway"/>
</dbReference>
<evidence type="ECO:0000259" key="8">
    <source>
        <dbReference type="Pfam" id="PF08546"/>
    </source>
</evidence>
<dbReference type="Pfam" id="PF08546">
    <property type="entry name" value="ApbA_C"/>
    <property type="match status" value="1"/>
</dbReference>
<proteinExistence type="predicted"/>
<dbReference type="InterPro" id="IPR036291">
    <property type="entry name" value="NAD(P)-bd_dom_sf"/>
</dbReference>
<dbReference type="GO" id="GO:0005737">
    <property type="term" value="C:cytoplasm"/>
    <property type="evidence" value="ECO:0007669"/>
    <property type="project" value="TreeGrafter"/>
</dbReference>
<name>A0A5M6IDP7_9PROT</name>
<dbReference type="SUPFAM" id="SSF48179">
    <property type="entry name" value="6-phosphogluconate dehydrogenase C-terminal domain-like"/>
    <property type="match status" value="1"/>
</dbReference>